<keyword evidence="8" id="KW-1185">Reference proteome</keyword>
<feature type="transmembrane region" description="Helical" evidence="6">
    <location>
        <begin position="347"/>
        <end position="366"/>
    </location>
</feature>
<feature type="transmembrane region" description="Helical" evidence="6">
    <location>
        <begin position="216"/>
        <end position="234"/>
    </location>
</feature>
<organism evidence="7 8">
    <name type="scientific">Sphaerimonospora thailandensis</name>
    <dbReference type="NCBI Taxonomy" id="795644"/>
    <lineage>
        <taxon>Bacteria</taxon>
        <taxon>Bacillati</taxon>
        <taxon>Actinomycetota</taxon>
        <taxon>Actinomycetes</taxon>
        <taxon>Streptosporangiales</taxon>
        <taxon>Streptosporangiaceae</taxon>
        <taxon>Sphaerimonospora</taxon>
    </lineage>
</organism>
<comment type="subcellular location">
    <subcellularLocation>
        <location evidence="1">Cell membrane</location>
        <topology evidence="1">Multi-pass membrane protein</topology>
    </subcellularLocation>
</comment>
<gene>
    <name evidence="7" type="ORF">Mth01_09110</name>
</gene>
<keyword evidence="3 6" id="KW-0812">Transmembrane</keyword>
<dbReference type="GO" id="GO:0005886">
    <property type="term" value="C:plasma membrane"/>
    <property type="evidence" value="ECO:0007669"/>
    <property type="project" value="UniProtKB-SubCell"/>
</dbReference>
<feature type="transmembrane region" description="Helical" evidence="6">
    <location>
        <begin position="254"/>
        <end position="281"/>
    </location>
</feature>
<evidence type="ECO:0000256" key="1">
    <source>
        <dbReference type="ARBA" id="ARBA00004651"/>
    </source>
</evidence>
<dbReference type="Gene3D" id="1.20.1250.20">
    <property type="entry name" value="MFS general substrate transporter like domains"/>
    <property type="match status" value="1"/>
</dbReference>
<dbReference type="PANTHER" id="PTHR23513">
    <property type="entry name" value="INTEGRAL MEMBRANE EFFLUX PROTEIN-RELATED"/>
    <property type="match status" value="1"/>
</dbReference>
<sequence>MISPSPMRRRRFLLFALAVTAIGVSFTFAEPGLTGIGLWLRDLRGVIFIRGIMEAVAILLLALPLGVLIDRVRRRPVMVLTPLLGTAAVASVAAADGLGVLSGPHLIAVMTVTGTLAMAAQLGQDAYLPSVVGRARLLPANALLSVLPQIFLVGVIALPSSLAGHEIWFLVVISVVMAGGALLFRGVDAVEPPPPPRVGLRREVAEGIRFTVKHPVVRAIAIYLVLSALFAELSDEVTTEARKMMIDAGVGYTSVGGFLLWSTMTSAYGAPILGALLAVLLHRRLGTFRLAWSAMLVSQPFMLLLALSGTAWGHIWYVIGTAVAWAGATVAAIALLSHRQAITPDRLLGRVGGVLVVLTSLAGAVGELLEEPAERLAELGGSTPTALTLLPGLALATVAALAAAIPLLRTRRLALDHFEQDHFEADQGDATSSPSLTVPRGIRRGMECLVTLALLTALPAADLASGDITSPDQCAPRYDDGSRVRTGDRVFVCAARAGGRFANVSDRDLLTYGRAMCEAYPGRGADKWFLVPICPKAAAEAQAEIDAEEAEYQAREAANQKVCDRFRHRPLARPVRVIRERMSTDYGVMEAFEYDESRPTDPYEDGLLEKAQDNGLVATLPGHLMILSHSDYDICVTAETYRRRPPVEVKGWHHVVEVGYKSLTGDIELMDPMVGEGLPNLAFRGKGHYRIRVHYRKPDWEAWTPQHLLIVVFPAKGDQVVEHRPSR</sequence>
<feature type="transmembrane region" description="Helical" evidence="6">
    <location>
        <begin position="315"/>
        <end position="335"/>
    </location>
</feature>
<evidence type="ECO:0000313" key="7">
    <source>
        <dbReference type="EMBL" id="GIH68658.1"/>
    </source>
</evidence>
<evidence type="ECO:0000313" key="8">
    <source>
        <dbReference type="Proteomes" id="UP000610966"/>
    </source>
</evidence>
<evidence type="ECO:0008006" key="9">
    <source>
        <dbReference type="Google" id="ProtNLM"/>
    </source>
</evidence>
<keyword evidence="4 6" id="KW-1133">Transmembrane helix</keyword>
<evidence type="ECO:0000256" key="2">
    <source>
        <dbReference type="ARBA" id="ARBA00022475"/>
    </source>
</evidence>
<dbReference type="Proteomes" id="UP000610966">
    <property type="component" value="Unassembled WGS sequence"/>
</dbReference>
<reference evidence="7" key="1">
    <citation type="submission" date="2021-01" db="EMBL/GenBank/DDBJ databases">
        <title>Whole genome shotgun sequence of Sphaerimonospora thailandensis NBRC 107569.</title>
        <authorList>
            <person name="Komaki H."/>
            <person name="Tamura T."/>
        </authorList>
    </citation>
    <scope>NUCLEOTIDE SEQUENCE</scope>
    <source>
        <strain evidence="7">NBRC 107569</strain>
    </source>
</reference>
<keyword evidence="2" id="KW-1003">Cell membrane</keyword>
<feature type="transmembrane region" description="Helical" evidence="6">
    <location>
        <begin position="107"/>
        <end position="128"/>
    </location>
</feature>
<name>A0A8J3VY59_9ACTN</name>
<evidence type="ECO:0000256" key="3">
    <source>
        <dbReference type="ARBA" id="ARBA00022692"/>
    </source>
</evidence>
<feature type="transmembrane region" description="Helical" evidence="6">
    <location>
        <begin position="140"/>
        <end position="161"/>
    </location>
</feature>
<evidence type="ECO:0000256" key="5">
    <source>
        <dbReference type="ARBA" id="ARBA00023136"/>
    </source>
</evidence>
<protein>
    <recommendedName>
        <fullName evidence="9">MFS transporter</fullName>
    </recommendedName>
</protein>
<accession>A0A8J3VY59</accession>
<comment type="caution">
    <text evidence="7">The sequence shown here is derived from an EMBL/GenBank/DDBJ whole genome shotgun (WGS) entry which is preliminary data.</text>
</comment>
<evidence type="ECO:0000256" key="4">
    <source>
        <dbReference type="ARBA" id="ARBA00022989"/>
    </source>
</evidence>
<dbReference type="PANTHER" id="PTHR23513:SF6">
    <property type="entry name" value="MAJOR FACILITATOR SUPERFAMILY ASSOCIATED DOMAIN-CONTAINING PROTEIN"/>
    <property type="match status" value="1"/>
</dbReference>
<feature type="transmembrane region" description="Helical" evidence="6">
    <location>
        <begin position="76"/>
        <end position="95"/>
    </location>
</feature>
<feature type="transmembrane region" description="Helical" evidence="6">
    <location>
        <begin position="290"/>
        <end position="309"/>
    </location>
</feature>
<dbReference type="RefSeq" id="WP_204011700.1">
    <property type="nucleotide sequence ID" value="NZ_BOOG01000009.1"/>
</dbReference>
<keyword evidence="5 6" id="KW-0472">Membrane</keyword>
<dbReference type="SUPFAM" id="SSF103473">
    <property type="entry name" value="MFS general substrate transporter"/>
    <property type="match status" value="1"/>
</dbReference>
<dbReference type="InterPro" id="IPR036259">
    <property type="entry name" value="MFS_trans_sf"/>
</dbReference>
<evidence type="ECO:0000256" key="6">
    <source>
        <dbReference type="SAM" id="Phobius"/>
    </source>
</evidence>
<feature type="transmembrane region" description="Helical" evidence="6">
    <location>
        <begin position="45"/>
        <end position="69"/>
    </location>
</feature>
<dbReference type="EMBL" id="BOOG01000009">
    <property type="protein sequence ID" value="GIH68658.1"/>
    <property type="molecule type" value="Genomic_DNA"/>
</dbReference>
<dbReference type="AlphaFoldDB" id="A0A8J3VY59"/>
<feature type="transmembrane region" description="Helical" evidence="6">
    <location>
        <begin position="167"/>
        <end position="187"/>
    </location>
</feature>
<proteinExistence type="predicted"/>
<feature type="transmembrane region" description="Helical" evidence="6">
    <location>
        <begin position="386"/>
        <end position="408"/>
    </location>
</feature>